<feature type="region of interest" description="Disordered" evidence="1">
    <location>
        <begin position="40"/>
        <end position="63"/>
    </location>
</feature>
<feature type="signal peptide" evidence="2">
    <location>
        <begin position="1"/>
        <end position="18"/>
    </location>
</feature>
<feature type="compositionally biased region" description="Polar residues" evidence="1">
    <location>
        <begin position="211"/>
        <end position="227"/>
    </location>
</feature>
<dbReference type="AlphaFoldDB" id="A0A8K0T4A8"/>
<feature type="compositionally biased region" description="Basic and acidic residues" evidence="1">
    <location>
        <begin position="46"/>
        <end position="62"/>
    </location>
</feature>
<evidence type="ECO:0000256" key="1">
    <source>
        <dbReference type="SAM" id="MobiDB-lite"/>
    </source>
</evidence>
<feature type="chain" id="PRO_5035419671" description="Mucin" evidence="2">
    <location>
        <begin position="19"/>
        <end position="471"/>
    </location>
</feature>
<dbReference type="OrthoDB" id="5380370at2759"/>
<keyword evidence="2" id="KW-0732">Signal</keyword>
<feature type="region of interest" description="Disordered" evidence="1">
    <location>
        <begin position="209"/>
        <end position="236"/>
    </location>
</feature>
<accession>A0A8K0T4A8</accession>
<reference evidence="3" key="1">
    <citation type="journal article" date="2021" name="Nat. Commun.">
        <title>Genetic determinants of endophytism in the Arabidopsis root mycobiome.</title>
        <authorList>
            <person name="Mesny F."/>
            <person name="Miyauchi S."/>
            <person name="Thiergart T."/>
            <person name="Pickel B."/>
            <person name="Atanasova L."/>
            <person name="Karlsson M."/>
            <person name="Huettel B."/>
            <person name="Barry K.W."/>
            <person name="Haridas S."/>
            <person name="Chen C."/>
            <person name="Bauer D."/>
            <person name="Andreopoulos W."/>
            <person name="Pangilinan J."/>
            <person name="LaButti K."/>
            <person name="Riley R."/>
            <person name="Lipzen A."/>
            <person name="Clum A."/>
            <person name="Drula E."/>
            <person name="Henrissat B."/>
            <person name="Kohler A."/>
            <person name="Grigoriev I.V."/>
            <person name="Martin F.M."/>
            <person name="Hacquard S."/>
        </authorList>
    </citation>
    <scope>NUCLEOTIDE SEQUENCE</scope>
    <source>
        <strain evidence="3">MPI-CAGE-CH-0235</strain>
    </source>
</reference>
<dbReference type="Proteomes" id="UP000813444">
    <property type="component" value="Unassembled WGS sequence"/>
</dbReference>
<feature type="region of interest" description="Disordered" evidence="1">
    <location>
        <begin position="291"/>
        <end position="349"/>
    </location>
</feature>
<protein>
    <recommendedName>
        <fullName evidence="5">Mucin</fullName>
    </recommendedName>
</protein>
<dbReference type="EMBL" id="JAGPNK010000001">
    <property type="protein sequence ID" value="KAH7329096.1"/>
    <property type="molecule type" value="Genomic_DNA"/>
</dbReference>
<evidence type="ECO:0000313" key="4">
    <source>
        <dbReference type="Proteomes" id="UP000813444"/>
    </source>
</evidence>
<evidence type="ECO:0008006" key="5">
    <source>
        <dbReference type="Google" id="ProtNLM"/>
    </source>
</evidence>
<organism evidence="3 4">
    <name type="scientific">Stachybotrys elegans</name>
    <dbReference type="NCBI Taxonomy" id="80388"/>
    <lineage>
        <taxon>Eukaryota</taxon>
        <taxon>Fungi</taxon>
        <taxon>Dikarya</taxon>
        <taxon>Ascomycota</taxon>
        <taxon>Pezizomycotina</taxon>
        <taxon>Sordariomycetes</taxon>
        <taxon>Hypocreomycetidae</taxon>
        <taxon>Hypocreales</taxon>
        <taxon>Stachybotryaceae</taxon>
        <taxon>Stachybotrys</taxon>
    </lineage>
</organism>
<keyword evidence="4" id="KW-1185">Reference proteome</keyword>
<name>A0A8K0T4A8_9HYPO</name>
<gene>
    <name evidence="3" type="ORF">B0I35DRAFT_36157</name>
</gene>
<proteinExistence type="predicted"/>
<evidence type="ECO:0000256" key="2">
    <source>
        <dbReference type="SAM" id="SignalP"/>
    </source>
</evidence>
<comment type="caution">
    <text evidence="3">The sequence shown here is derived from an EMBL/GenBank/DDBJ whole genome shotgun (WGS) entry which is preliminary data.</text>
</comment>
<evidence type="ECO:0000313" key="3">
    <source>
        <dbReference type="EMBL" id="KAH7329096.1"/>
    </source>
</evidence>
<sequence length="471" mass="53654">MRVHQLWIHIHLINLALYFSTLERLRFAQDSCLSYYTNQPDTGLDPSHHDTYPSHGPGDTRPRITSTDLRFYASLPDKIRRRHLSEEEQLVLQRHRQSVILDAADEALVKAGRKQAATSPTDDHHAVSLIESEYDEPWVLDPIEQYPHSAQDMEGLYESFRWLDEDEDLDLRLYLDDYHINLREEVPRASTNHRPTFRRHLSVSKLPFGRSSVSYPRPSTDSANPSGAPTRRKSKALSMISPNRQAAPAAPAAIDPYAAHYQDPEARMKLRVYLASPQKFDEAIEFGFPSVDQVQGPDEKHGPRASSRQQGLAADDQLCTFLDDDDDQSLANSDMATTPDPDSPRTPDMVEKPLLMRLGRASSDLQGKQHHANIRGDYAHAPASSREMTLRMTLTRPDLRAHEEQIYGWQRDVTAVRGPSRDVPASAHSYRDGLIKRSIERQFAAIDQENECCLNNENGVVKRLWNRVRRT</sequence>
<feature type="compositionally biased region" description="Low complexity" evidence="1">
    <location>
        <begin position="329"/>
        <end position="340"/>
    </location>
</feature>